<dbReference type="RefSeq" id="WP_390276852.1">
    <property type="nucleotide sequence ID" value="NZ_JBHRYH010000009.1"/>
</dbReference>
<evidence type="ECO:0000313" key="3">
    <source>
        <dbReference type="Proteomes" id="UP001595636"/>
    </source>
</evidence>
<reference evidence="3" key="1">
    <citation type="journal article" date="2019" name="Int. J. Syst. Evol. Microbiol.">
        <title>The Global Catalogue of Microorganisms (GCM) 10K type strain sequencing project: providing services to taxonomists for standard genome sequencing and annotation.</title>
        <authorList>
            <consortium name="The Broad Institute Genomics Platform"/>
            <consortium name="The Broad Institute Genome Sequencing Center for Infectious Disease"/>
            <person name="Wu L."/>
            <person name="Ma J."/>
        </authorList>
    </citation>
    <scope>NUCLEOTIDE SEQUENCE [LARGE SCALE GENOMIC DNA]</scope>
    <source>
        <strain evidence="3">KCTC 42195</strain>
    </source>
</reference>
<evidence type="ECO:0008006" key="4">
    <source>
        <dbReference type="Google" id="ProtNLM"/>
    </source>
</evidence>
<protein>
    <recommendedName>
        <fullName evidence="4">Secreted protein</fullName>
    </recommendedName>
</protein>
<feature type="signal peptide" evidence="1">
    <location>
        <begin position="1"/>
        <end position="22"/>
    </location>
</feature>
<comment type="caution">
    <text evidence="2">The sequence shown here is derived from an EMBL/GenBank/DDBJ whole genome shotgun (WGS) entry which is preliminary data.</text>
</comment>
<dbReference type="EMBL" id="JBHRYH010000009">
    <property type="protein sequence ID" value="MFC3625344.1"/>
    <property type="molecule type" value="Genomic_DNA"/>
</dbReference>
<evidence type="ECO:0000256" key="1">
    <source>
        <dbReference type="SAM" id="SignalP"/>
    </source>
</evidence>
<proteinExistence type="predicted"/>
<dbReference type="Proteomes" id="UP001595636">
    <property type="component" value="Unassembled WGS sequence"/>
</dbReference>
<keyword evidence="3" id="KW-1185">Reference proteome</keyword>
<evidence type="ECO:0000313" key="2">
    <source>
        <dbReference type="EMBL" id="MFC3625344.1"/>
    </source>
</evidence>
<keyword evidence="1" id="KW-0732">Signal</keyword>
<accession>A0ABV7TRH0</accession>
<name>A0ABV7TRH0_9NEIS</name>
<sequence length="140" mass="15713">MMMLRKLLPAALLALTAAAAQAGTYSYLCNTNVKCDELFSDLVTERFTTRYNSNKWELFVVADFIRYSDNTGSGMALVGVRPRAAKNATGLFPSRYWTYHRYSPTVKTAYDVAEEEKQVIRSAVTELMAACDNTQNCKLD</sequence>
<organism evidence="2 3">
    <name type="scientific">Vogesella amnigena</name>
    <dbReference type="NCBI Taxonomy" id="1507449"/>
    <lineage>
        <taxon>Bacteria</taxon>
        <taxon>Pseudomonadati</taxon>
        <taxon>Pseudomonadota</taxon>
        <taxon>Betaproteobacteria</taxon>
        <taxon>Neisseriales</taxon>
        <taxon>Chromobacteriaceae</taxon>
        <taxon>Vogesella</taxon>
    </lineage>
</organism>
<feature type="chain" id="PRO_5045062003" description="Secreted protein" evidence="1">
    <location>
        <begin position="23"/>
        <end position="140"/>
    </location>
</feature>
<gene>
    <name evidence="2" type="ORF">ACFOKJ_04175</name>
</gene>